<keyword evidence="2" id="KW-0963">Cytoplasm</keyword>
<comment type="caution">
    <text evidence="6">The sequence shown here is derived from an EMBL/GenBank/DDBJ whole genome shotgun (WGS) entry which is preliminary data.</text>
</comment>
<reference evidence="6" key="1">
    <citation type="submission" date="2022-03" db="EMBL/GenBank/DDBJ databases">
        <authorList>
            <person name="Martin C."/>
        </authorList>
    </citation>
    <scope>NUCLEOTIDE SEQUENCE</scope>
</reference>
<organism evidence="6 7">
    <name type="scientific">Owenia fusiformis</name>
    <name type="common">Polychaete worm</name>
    <dbReference type="NCBI Taxonomy" id="6347"/>
    <lineage>
        <taxon>Eukaryota</taxon>
        <taxon>Metazoa</taxon>
        <taxon>Spiralia</taxon>
        <taxon>Lophotrochozoa</taxon>
        <taxon>Annelida</taxon>
        <taxon>Polychaeta</taxon>
        <taxon>Sedentaria</taxon>
        <taxon>Canalipalpata</taxon>
        <taxon>Sabellida</taxon>
        <taxon>Oweniida</taxon>
        <taxon>Oweniidae</taxon>
        <taxon>Owenia</taxon>
    </lineage>
</organism>
<dbReference type="GO" id="GO:0005737">
    <property type="term" value="C:cytoplasm"/>
    <property type="evidence" value="ECO:0007669"/>
    <property type="project" value="UniProtKB-SubCell"/>
</dbReference>
<proteinExistence type="predicted"/>
<dbReference type="SUPFAM" id="SSF52540">
    <property type="entry name" value="P-loop containing nucleoside triphosphate hydrolases"/>
    <property type="match status" value="1"/>
</dbReference>
<dbReference type="Proteomes" id="UP000749559">
    <property type="component" value="Unassembled WGS sequence"/>
</dbReference>
<dbReference type="Gene3D" id="3.40.50.300">
    <property type="entry name" value="P-loop containing nucleotide triphosphate hydrolases"/>
    <property type="match status" value="2"/>
</dbReference>
<dbReference type="InterPro" id="IPR027417">
    <property type="entry name" value="P-loop_NTPase"/>
</dbReference>
<sequence>MERNRRSHTGAPGELSIMGERKNILRHIRDNRVTCIEGETGCGKSTKVPQFILDYQLKNGIPKENIKMIVTQPRRVAAVSLAKRVAQERDEEVGNTVGHRIGGDNASCASTNIIYATVGVLLQQLINQPHTYSNYNFIILDEVHERSIDSDMLSLVIKILKDKPENTGTKIIIMSATLQGQLFTKYFGDERTKPIFVGCKPFDVEEIYLEDLVDADGGFLYTLESSHVSVVFQQWLRFSEHHLEDGECMDRIREALTNLDDELRSKVRSLIDESNDDQRKFKTPTPYVDKTVYPLCAHLIQTLVVRGETILVFVPGIGDIDELCEILSPIEENYEKWRDTCNCPIRIFPLHSTIPKEDQDAVFAPPGEDVAHVVIATNIAESSLTLPKVRVVFDFGVEKQINWDKRKGMTTLKEGWISKASAKQRKGRTGRVFEGRVIRMYPRCFYENSMEDHEVPEILSCSLDKLVLQVKHLREKISCDLKPTELLKKAVSVPSIKNIDDALKSLADDGALLEEDELSRSTLLGHLAVRLPIDIRMSKVVLLGTLFGCPCDAVIIAASLSASMEPFTLPTLKIMKDSEKFAESIRNSTSRRYHYDNGLYSEPIMMRNMFIDWLHWVENNRGYTDKTYKWTDRKHLTRRFCGKNFLSDKRLKEFESSVIEIARRLLTLIDSETKAAKQLEYLIHLLRSSPITDYTPPPSDKKAQSGDLKKAKPELNAAIAHQLETLSIQASKEENTGARSKYSRQTESKPESGLVVDDLIEKDDTILKTIIAGAFTANLMVGNVKKKESEEKDLSLRPDRRANRKRECKDLMQHIKDQAYDPKRTIAIEHDIPNVEQKRQDVRASLATILGHSRTGEYDHALTEMASRQYIVIQFKENQEQNRKLIHDVPWKAHAINQYAEGNMRYFDAPNIGGKGRHAAILKTVEQPYRLEWTFMRGKEPAKIMAWRNPLGFACETEKRCHIGFPAQIMKTEKNNARQGVSTTYQAHKTTILPSEKHGLIAAVIVMCFVSQRQEVRVHVYDDDTCPRIAGISLGNASLSLSNSLCAMLDVEGGVEFNLHDYYCIRPEFIHIINEIRTAISNVFVKKRLTDNFTKIPQIGVVDTVKMLLDKARLSTTKPEDGVKRNKKGAENPKPDKQWPFNTRQPRDELDSSDSESDFSEEASNESDYEQEDSDDDESNLFYLEEFDLSKLFPKQRTGFFHKTYKTYKTYQAMD</sequence>
<dbReference type="GO" id="GO:0005524">
    <property type="term" value="F:ATP binding"/>
    <property type="evidence" value="ECO:0007669"/>
    <property type="project" value="UniProtKB-KW"/>
</dbReference>
<dbReference type="Pfam" id="PF00270">
    <property type="entry name" value="DEAD"/>
    <property type="match status" value="1"/>
</dbReference>
<gene>
    <name evidence="6" type="ORF">OFUS_LOCUS15169</name>
</gene>
<feature type="region of interest" description="Disordered" evidence="5">
    <location>
        <begin position="726"/>
        <end position="752"/>
    </location>
</feature>
<dbReference type="CDD" id="cd18791">
    <property type="entry name" value="SF2_C_RHA"/>
    <property type="match status" value="1"/>
</dbReference>
<dbReference type="InterPro" id="IPR007502">
    <property type="entry name" value="Helicase-assoc_dom"/>
</dbReference>
<dbReference type="EMBL" id="CAIIXF020000007">
    <property type="protein sequence ID" value="CAH1789885.1"/>
    <property type="molecule type" value="Genomic_DNA"/>
</dbReference>
<dbReference type="Gene3D" id="1.20.120.1080">
    <property type="match status" value="1"/>
</dbReference>
<dbReference type="InterPro" id="IPR011545">
    <property type="entry name" value="DEAD/DEAH_box_helicase_dom"/>
</dbReference>
<keyword evidence="4" id="KW-0067">ATP-binding</keyword>
<name>A0A8J1XRP9_OWEFU</name>
<comment type="subcellular location">
    <subcellularLocation>
        <location evidence="1">Cytoplasm</location>
    </subcellularLocation>
</comment>
<evidence type="ECO:0000256" key="5">
    <source>
        <dbReference type="SAM" id="MobiDB-lite"/>
    </source>
</evidence>
<dbReference type="AlphaFoldDB" id="A0A8J1XRP9"/>
<protein>
    <submittedName>
        <fullName evidence="6">Uncharacterized protein</fullName>
    </submittedName>
</protein>
<evidence type="ECO:0000313" key="6">
    <source>
        <dbReference type="EMBL" id="CAH1789885.1"/>
    </source>
</evidence>
<evidence type="ECO:0000313" key="7">
    <source>
        <dbReference type="Proteomes" id="UP000749559"/>
    </source>
</evidence>
<dbReference type="PROSITE" id="PS51192">
    <property type="entry name" value="HELICASE_ATP_BIND_1"/>
    <property type="match status" value="1"/>
</dbReference>
<evidence type="ECO:0000256" key="3">
    <source>
        <dbReference type="ARBA" id="ARBA00022741"/>
    </source>
</evidence>
<dbReference type="CDD" id="cd17917">
    <property type="entry name" value="DEXHc_RHA-like"/>
    <property type="match status" value="1"/>
</dbReference>
<evidence type="ECO:0000256" key="1">
    <source>
        <dbReference type="ARBA" id="ARBA00004496"/>
    </source>
</evidence>
<dbReference type="PANTHER" id="PTHR18934">
    <property type="entry name" value="ATP-DEPENDENT RNA HELICASE"/>
    <property type="match status" value="1"/>
</dbReference>
<feature type="region of interest" description="Disordered" evidence="5">
    <location>
        <begin position="1117"/>
        <end position="1177"/>
    </location>
</feature>
<keyword evidence="7" id="KW-1185">Reference proteome</keyword>
<keyword evidence="3" id="KW-0547">Nucleotide-binding</keyword>
<dbReference type="SMART" id="SM00487">
    <property type="entry name" value="DEXDc"/>
    <property type="match status" value="1"/>
</dbReference>
<evidence type="ECO:0000256" key="2">
    <source>
        <dbReference type="ARBA" id="ARBA00022490"/>
    </source>
</evidence>
<dbReference type="InterPro" id="IPR014001">
    <property type="entry name" value="Helicase_ATP-bd"/>
</dbReference>
<dbReference type="PANTHER" id="PTHR18934:SF113">
    <property type="entry name" value="ATP-DEPENDENT RNA HELICASE TDRD9"/>
    <property type="match status" value="1"/>
</dbReference>
<dbReference type="Pfam" id="PF00271">
    <property type="entry name" value="Helicase_C"/>
    <property type="match status" value="1"/>
</dbReference>
<dbReference type="GO" id="GO:0004386">
    <property type="term" value="F:helicase activity"/>
    <property type="evidence" value="ECO:0007669"/>
    <property type="project" value="TreeGrafter"/>
</dbReference>
<accession>A0A8J1XRP9</accession>
<dbReference type="InterPro" id="IPR001650">
    <property type="entry name" value="Helicase_C-like"/>
</dbReference>
<dbReference type="SMART" id="SM00847">
    <property type="entry name" value="HA2"/>
    <property type="match status" value="1"/>
</dbReference>
<dbReference type="PROSITE" id="PS51194">
    <property type="entry name" value="HELICASE_CTER"/>
    <property type="match status" value="1"/>
</dbReference>
<dbReference type="SMART" id="SM00490">
    <property type="entry name" value="HELICc"/>
    <property type="match status" value="1"/>
</dbReference>
<dbReference type="GO" id="GO:0003723">
    <property type="term" value="F:RNA binding"/>
    <property type="evidence" value="ECO:0007669"/>
    <property type="project" value="TreeGrafter"/>
</dbReference>
<evidence type="ECO:0000256" key="4">
    <source>
        <dbReference type="ARBA" id="ARBA00022840"/>
    </source>
</evidence>
<feature type="compositionally biased region" description="Acidic residues" evidence="5">
    <location>
        <begin position="1151"/>
        <end position="1177"/>
    </location>
</feature>
<dbReference type="OrthoDB" id="66977at2759"/>
<feature type="compositionally biased region" description="Basic and acidic residues" evidence="5">
    <location>
        <begin position="1117"/>
        <end position="1137"/>
    </location>
</feature>